<dbReference type="CDD" id="cd00051">
    <property type="entry name" value="EFh"/>
    <property type="match status" value="1"/>
</dbReference>
<comment type="caution">
    <text evidence="3">The sequence shown here is derived from an EMBL/GenBank/DDBJ whole genome shotgun (WGS) entry which is preliminary data.</text>
</comment>
<gene>
    <name evidence="3" type="ORF">ABH992_001177</name>
</gene>
<evidence type="ECO:0000259" key="2">
    <source>
        <dbReference type="PROSITE" id="PS50222"/>
    </source>
</evidence>
<dbReference type="PROSITE" id="PS00018">
    <property type="entry name" value="EF_HAND_1"/>
    <property type="match status" value="1"/>
</dbReference>
<dbReference type="SUPFAM" id="SSF47473">
    <property type="entry name" value="EF-hand"/>
    <property type="match status" value="1"/>
</dbReference>
<feature type="compositionally biased region" description="Low complexity" evidence="1">
    <location>
        <begin position="83"/>
        <end position="110"/>
    </location>
</feature>
<accession>A0ABV4GA59</accession>
<dbReference type="PROSITE" id="PS50222">
    <property type="entry name" value="EF_HAND_2"/>
    <property type="match status" value="1"/>
</dbReference>
<dbReference type="InterPro" id="IPR018247">
    <property type="entry name" value="EF_Hand_1_Ca_BS"/>
</dbReference>
<dbReference type="RefSeq" id="WP_338107419.1">
    <property type="nucleotide sequence ID" value="NZ_JBGBYD010000002.1"/>
</dbReference>
<dbReference type="InterPro" id="IPR002048">
    <property type="entry name" value="EF_hand_dom"/>
</dbReference>
<reference evidence="3 4" key="1">
    <citation type="submission" date="2024-07" db="EMBL/GenBank/DDBJ databases">
        <title>Genomic Encyclopedia of Type Strains, Phase V (KMG-V): Genome sequencing to study the core and pangenomes of soil and plant-associated prokaryotes.</title>
        <authorList>
            <person name="Whitman W."/>
        </authorList>
    </citation>
    <scope>NUCLEOTIDE SEQUENCE [LARGE SCALE GENOMIC DNA]</scope>
    <source>
        <strain evidence="3 4">USDA 222</strain>
    </source>
</reference>
<dbReference type="Pfam" id="PF13202">
    <property type="entry name" value="EF-hand_5"/>
    <property type="match status" value="1"/>
</dbReference>
<sequence length="200" mass="21414">MTAPLPPHGRGEKSWRTSRLLDLRQGKLDEVRQPRPTDIKAGGSVMLGRTVAAALLLAILGQPALAQSPADHQGHHPGQEQTPASPQSSSPANPSAERQSPMRGGDMMGMMGRGMMGQGMMGQGMKGHGAMGGAAMEPPVVFRIVYALMDADGDGNVSLPEFQVAHERIFKAMDRDKDGKLTFEEMMAFMHRSKGSAPQQ</sequence>
<protein>
    <recommendedName>
        <fullName evidence="2">EF-hand domain-containing protein</fullName>
    </recommendedName>
</protein>
<dbReference type="Pfam" id="PF00036">
    <property type="entry name" value="EF-hand_1"/>
    <property type="match status" value="1"/>
</dbReference>
<organism evidence="3 4">
    <name type="scientific">Bradyrhizobium yuanmingense</name>
    <dbReference type="NCBI Taxonomy" id="108015"/>
    <lineage>
        <taxon>Bacteria</taxon>
        <taxon>Pseudomonadati</taxon>
        <taxon>Pseudomonadota</taxon>
        <taxon>Alphaproteobacteria</taxon>
        <taxon>Hyphomicrobiales</taxon>
        <taxon>Nitrobacteraceae</taxon>
        <taxon>Bradyrhizobium</taxon>
    </lineage>
</organism>
<feature type="region of interest" description="Disordered" evidence="1">
    <location>
        <begin position="67"/>
        <end position="111"/>
    </location>
</feature>
<evidence type="ECO:0000313" key="4">
    <source>
        <dbReference type="Proteomes" id="UP001565474"/>
    </source>
</evidence>
<keyword evidence="4" id="KW-1185">Reference proteome</keyword>
<dbReference type="Proteomes" id="UP001565474">
    <property type="component" value="Unassembled WGS sequence"/>
</dbReference>
<proteinExistence type="predicted"/>
<dbReference type="EMBL" id="JBGBZN010000002">
    <property type="protein sequence ID" value="MEY9468778.1"/>
    <property type="molecule type" value="Genomic_DNA"/>
</dbReference>
<dbReference type="Gene3D" id="1.10.238.10">
    <property type="entry name" value="EF-hand"/>
    <property type="match status" value="1"/>
</dbReference>
<dbReference type="InterPro" id="IPR011992">
    <property type="entry name" value="EF-hand-dom_pair"/>
</dbReference>
<evidence type="ECO:0000256" key="1">
    <source>
        <dbReference type="SAM" id="MobiDB-lite"/>
    </source>
</evidence>
<dbReference type="SMART" id="SM00054">
    <property type="entry name" value="EFh"/>
    <property type="match status" value="1"/>
</dbReference>
<evidence type="ECO:0000313" key="3">
    <source>
        <dbReference type="EMBL" id="MEY9468778.1"/>
    </source>
</evidence>
<name>A0ABV4GA59_9BRAD</name>
<feature type="domain" description="EF-hand" evidence="2">
    <location>
        <begin position="167"/>
        <end position="196"/>
    </location>
</feature>